<dbReference type="InterPro" id="IPR002934">
    <property type="entry name" value="Polymerase_NTP_transf_dom"/>
</dbReference>
<dbReference type="Gene3D" id="3.30.460.10">
    <property type="entry name" value="Beta Polymerase, domain 2"/>
    <property type="match status" value="1"/>
</dbReference>
<dbReference type="Pfam" id="PF01909">
    <property type="entry name" value="NTP_transf_2"/>
    <property type="match status" value="1"/>
</dbReference>
<dbReference type="EMBL" id="MEZX01000002">
    <property type="protein sequence ID" value="OGD64576.1"/>
    <property type="molecule type" value="Genomic_DNA"/>
</dbReference>
<evidence type="ECO:0000259" key="1">
    <source>
        <dbReference type="Pfam" id="PF01909"/>
    </source>
</evidence>
<name>A0A1F5EBD0_9BACT</name>
<dbReference type="Proteomes" id="UP000177481">
    <property type="component" value="Unassembled WGS sequence"/>
</dbReference>
<proteinExistence type="predicted"/>
<organism evidence="2 3">
    <name type="scientific">Candidatus Berkelbacteria bacterium RIFCSPLOWO2_01_FULL_50_28</name>
    <dbReference type="NCBI Taxonomy" id="1797471"/>
    <lineage>
        <taxon>Bacteria</taxon>
        <taxon>Candidatus Berkelbacteria</taxon>
    </lineage>
</organism>
<comment type="caution">
    <text evidence="2">The sequence shown here is derived from an EMBL/GenBank/DDBJ whole genome shotgun (WGS) entry which is preliminary data.</text>
</comment>
<evidence type="ECO:0000313" key="2">
    <source>
        <dbReference type="EMBL" id="OGD64576.1"/>
    </source>
</evidence>
<accession>A0A1F5EBD0</accession>
<evidence type="ECO:0000313" key="3">
    <source>
        <dbReference type="Proteomes" id="UP000177481"/>
    </source>
</evidence>
<feature type="domain" description="Polymerase nucleotidyl transferase" evidence="1">
    <location>
        <begin position="5"/>
        <end position="53"/>
    </location>
</feature>
<protein>
    <recommendedName>
        <fullName evidence="1">Polymerase nucleotidyl transferase domain-containing protein</fullName>
    </recommendedName>
</protein>
<reference evidence="2 3" key="1">
    <citation type="journal article" date="2016" name="Nat. Commun.">
        <title>Thousands of microbial genomes shed light on interconnected biogeochemical processes in an aquifer system.</title>
        <authorList>
            <person name="Anantharaman K."/>
            <person name="Brown C.T."/>
            <person name="Hug L.A."/>
            <person name="Sharon I."/>
            <person name="Castelle C.J."/>
            <person name="Probst A.J."/>
            <person name="Thomas B.C."/>
            <person name="Singh A."/>
            <person name="Wilkins M.J."/>
            <person name="Karaoz U."/>
            <person name="Brodie E.L."/>
            <person name="Williams K.H."/>
            <person name="Hubbard S.S."/>
            <person name="Banfield J.F."/>
        </authorList>
    </citation>
    <scope>NUCLEOTIDE SEQUENCE [LARGE SCALE GENOMIC DNA]</scope>
</reference>
<dbReference type="GO" id="GO:0016779">
    <property type="term" value="F:nucleotidyltransferase activity"/>
    <property type="evidence" value="ECO:0007669"/>
    <property type="project" value="InterPro"/>
</dbReference>
<sequence length="294" mass="33735">MLQELADRVMTHPPFRDGTAVVFGSVAWGTQTWRSDLDIAINSPEDGRGSLRYHYPYDYHDASEAVRVEVENVFSQSRGNVIQFLLVEVLGSQMGVGNYDHPRISPSTSDHFKLLAKVKGGPWSKFNRRIKLIGRRDRKDDVVKYAGTIARVATGFFQDVKEGHRVNVFDARSLQALENFPKQLTRKLLGLYEALPCPDTFDNIMQTLSETKQGWARQLLELYQPFFDIHNSYTKLVDDIFDGSVVLDEAEYNRRLVNYLRPMPFAQVGVTLGELFPDCSYWKRGVDQLRYTRT</sequence>
<gene>
    <name evidence="2" type="ORF">A3A71_00780</name>
</gene>
<dbReference type="AlphaFoldDB" id="A0A1F5EBD0"/>
<dbReference type="CDD" id="cd05403">
    <property type="entry name" value="NT_KNTase_like"/>
    <property type="match status" value="1"/>
</dbReference>
<dbReference type="SUPFAM" id="SSF81301">
    <property type="entry name" value="Nucleotidyltransferase"/>
    <property type="match status" value="1"/>
</dbReference>
<dbReference type="InterPro" id="IPR043519">
    <property type="entry name" value="NT_sf"/>
</dbReference>